<dbReference type="Gene3D" id="2.20.130.10">
    <property type="entry name" value="CAC2371-like domains"/>
    <property type="match status" value="1"/>
</dbReference>
<evidence type="ECO:0000259" key="1">
    <source>
        <dbReference type="Pfam" id="PF13649"/>
    </source>
</evidence>
<keyword evidence="2" id="KW-0489">Methyltransferase</keyword>
<dbReference type="Gene3D" id="3.40.50.150">
    <property type="entry name" value="Vaccinia Virus protein VP39"/>
    <property type="match status" value="1"/>
</dbReference>
<dbReference type="InterPro" id="IPR041698">
    <property type="entry name" value="Methyltransf_25"/>
</dbReference>
<gene>
    <name evidence="2" type="ordered locus">RPC_0137</name>
</gene>
<dbReference type="GO" id="GO:0032259">
    <property type="term" value="P:methylation"/>
    <property type="evidence" value="ECO:0007669"/>
    <property type="project" value="UniProtKB-KW"/>
</dbReference>
<dbReference type="STRING" id="316056.RPC_0137"/>
<dbReference type="EMBL" id="CP000301">
    <property type="protein sequence ID" value="ABD85712.1"/>
    <property type="molecule type" value="Genomic_DNA"/>
</dbReference>
<dbReference type="HOGENOM" id="CLU_069129_1_2_5"/>
<protein>
    <submittedName>
        <fullName evidence="2">Methyltransferase type 11</fullName>
    </submittedName>
</protein>
<dbReference type="CDD" id="cd02440">
    <property type="entry name" value="AdoMet_MTases"/>
    <property type="match status" value="1"/>
</dbReference>
<dbReference type="RefSeq" id="WP_011470620.1">
    <property type="nucleotide sequence ID" value="NC_007925.1"/>
</dbReference>
<dbReference type="eggNOG" id="COG0500">
    <property type="taxonomic scope" value="Bacteria"/>
</dbReference>
<reference evidence="2" key="1">
    <citation type="submission" date="2006-03" db="EMBL/GenBank/DDBJ databases">
        <title>Complete sequence of Rhodopseudomonas palustris BisB18.</title>
        <authorList>
            <consortium name="US DOE Joint Genome Institute"/>
            <person name="Copeland A."/>
            <person name="Lucas S."/>
            <person name="Lapidus A."/>
            <person name="Barry K."/>
            <person name="Detter J.C."/>
            <person name="Glavina del Rio T."/>
            <person name="Hammon N."/>
            <person name="Israni S."/>
            <person name="Dalin E."/>
            <person name="Tice H."/>
            <person name="Pitluck S."/>
            <person name="Chain P."/>
            <person name="Malfatti S."/>
            <person name="Shin M."/>
            <person name="Vergez L."/>
            <person name="Schmutz J."/>
            <person name="Larimer F."/>
            <person name="Land M."/>
            <person name="Hauser L."/>
            <person name="Pelletier D.A."/>
            <person name="Kyrpides N."/>
            <person name="Anderson I."/>
            <person name="Oda Y."/>
            <person name="Harwood C.S."/>
            <person name="Richardson P."/>
        </authorList>
    </citation>
    <scope>NUCLEOTIDE SEQUENCE [LARGE SCALE GENOMIC DNA]</scope>
    <source>
        <strain evidence="2">BisB18</strain>
    </source>
</reference>
<dbReference type="SUPFAM" id="SSF53335">
    <property type="entry name" value="S-adenosyl-L-methionine-dependent methyltransferases"/>
    <property type="match status" value="1"/>
</dbReference>
<organism evidence="2">
    <name type="scientific">Rhodopseudomonas palustris (strain BisB18)</name>
    <dbReference type="NCBI Taxonomy" id="316056"/>
    <lineage>
        <taxon>Bacteria</taxon>
        <taxon>Pseudomonadati</taxon>
        <taxon>Pseudomonadota</taxon>
        <taxon>Alphaproteobacteria</taxon>
        <taxon>Hyphomicrobiales</taxon>
        <taxon>Nitrobacteraceae</taxon>
        <taxon>Rhodopseudomonas</taxon>
    </lineage>
</organism>
<dbReference type="KEGG" id="rpc:RPC_0137"/>
<accession>Q21D24</accession>
<dbReference type="AlphaFoldDB" id="Q21D24"/>
<feature type="domain" description="Methyltransferase" evidence="1">
    <location>
        <begin position="53"/>
        <end position="143"/>
    </location>
</feature>
<sequence length="248" mass="27472">MQGDEQNPGTMWPIDFFDSGFEETFRLLGKYDSTERDVANLIELVDLPRGARVLDVPCGWGRHSGVLNWLGYDVVGVDASPSQIARARQKWPSVEFHLADMRAAPGTAYGAVLNLWTSFGSLPSASDDADALAHWCSITEVGGALVMELTTREYAEASNRKGAETVTYKRVTHNGVTERAKFDWNAGLSVNTYVRGGWERTCVTRLYERPVLASMLRNAGYANIEIFGGFDGSPVQDDRRTVFVARRP</sequence>
<dbReference type="GO" id="GO:0008168">
    <property type="term" value="F:methyltransferase activity"/>
    <property type="evidence" value="ECO:0007669"/>
    <property type="project" value="UniProtKB-KW"/>
</dbReference>
<dbReference type="InterPro" id="IPR029063">
    <property type="entry name" value="SAM-dependent_MTases_sf"/>
</dbReference>
<keyword evidence="2" id="KW-0808">Transferase</keyword>
<name>Q21D24_RHOPB</name>
<evidence type="ECO:0000313" key="2">
    <source>
        <dbReference type="EMBL" id="ABD85712.1"/>
    </source>
</evidence>
<dbReference type="Pfam" id="PF13649">
    <property type="entry name" value="Methyltransf_25"/>
    <property type="match status" value="1"/>
</dbReference>
<proteinExistence type="predicted"/>